<sequence>MAAPTFAAQGTAAFSAPAKLKILLVPALPLEHAEFEKWAAFVRNIECLRLRDVPRKKSSVYPSSPLYQQGEVHISFVTSYDPAHAYLAPMQLHTQVLGVLGLSTHTHTDPYTNELVRVPGILRDEHPDALVHRVFAFDVDARHSTGERVPNEDDGDMATVGVEHDTSADFNPAFSGFGGRRDGGLIVFPAVRSDAKDVRFYVRTLLAEMVGTILDQLDTLLHSLEGAALETPRETLRNAIAASAAHPIDPNAPPLPPRVPPNGAASKVFGVLAKRRAAPALLPTVHSGPHGKMRHTKLRADAMLLGGDLWSALSLYDGLLTPQARERALAGGQDAVWFASALEGWSVARMLVARLGSAVQDDAPGLAFTLHLCKDKDPREQTLEQYAWKDISEAYSLALNVYTKCLAPPHVHLESLRSVTNETLRDYTPPFVHANACLAYARFLLALWSSGGWNGEAFDQMLFGGTPPALTHAQDHTQLSAVSGVYRHEIASAAVGALSPALRMLPPGDQIAILSGVAKILALLHFARRFAHVVRQLDAVVAAVLTRSLRQRERTMPRMLSIEALLHDALRLRVPTNDTALDAELTPAGIHASVNPSLVLGLLVCDTYGIDLLTCPLAHVPPHHMLSRARRRVCVEQYAALLAATLGDLPAARTLLPALAHSTEAVRTKTDFGWTALQTQLLKDLVVQSEALGDPVATAFFAALLLRDFCPALSAADQRMLFDGVRRILPRARADGAPQLSLRYHGPRDLLRAMEVVSLPAARAPITRRKASFAPPLADSGDARPAGTLNPFFWNVLKTSRGALDLVAMEPVLVDLTLENPLHIPLEIQRMVLCAEGVQLDTPSVAITIPPRSLRIVRLQGTPACAGTLRVLGCVVTLWGSEPHALYLPTARPPVVKATGLDARPSVQLVRNLAQKLQSLDTPQRADVDACLAGPRLEAVCRVHDPMPQLHASLPSRVHTALSLLQGEQYTMPVRLANPSAYPINFVRLALSDSLQGPMRDAITQRGLLPGDVHELEWQLLYAPVLSVEAHDALEIAPHSARTVHLHVYGKAGCEWASMRIYYGNTSLEARDVQLRTVQLTIPLSVQPSVQSGPLHVTGMREKDAAQLAAQLMHRDEPVPLGPSFLLSVDMHNVAQVPLSVTLDVDMAAGVHCALTRSIAPNHTARFAVPMSKRNLAPAALRAPIPKLSPGQFVVSRTKLNDATRAMCETQFWLRDAWLQALRASWLDERSKDRGDISLRTYWPTLEQIRVMSEPKVRATLALPDKVAAESFVAVQVTIANHTEETLNMRLHLTPSLDGAQSMDKRVQYARTQVLVADGSWTTAVKPVAPGASTVVRRKLCFLAGGTYTLVGAAEVLPALGEQHSGAVFPTAPTTVDVRA</sequence>
<dbReference type="InterPro" id="IPR058567">
    <property type="entry name" value="Ig_TRAPPC9_Trs120_3rd"/>
</dbReference>
<feature type="domain" description="Trs120/TRAPPC9 third Ig-like" evidence="6">
    <location>
        <begin position="1102"/>
        <end position="1241"/>
    </location>
</feature>
<dbReference type="InterPro" id="IPR058565">
    <property type="entry name" value="Ig_TRAPPC9_Trs120_1st"/>
</dbReference>
<keyword evidence="2" id="KW-0333">Golgi apparatus</keyword>
<dbReference type="InterPro" id="IPR013935">
    <property type="entry name" value="Trs120_TRAPPC9"/>
</dbReference>
<evidence type="ECO:0008006" key="10">
    <source>
        <dbReference type="Google" id="ProtNLM"/>
    </source>
</evidence>
<dbReference type="Pfam" id="PF26282">
    <property type="entry name" value="Ig_TRAPPC9-Trs120_3rd"/>
    <property type="match status" value="1"/>
</dbReference>
<dbReference type="PANTHER" id="PTHR21512:SF5">
    <property type="entry name" value="TRAFFICKING PROTEIN PARTICLE COMPLEX SUBUNIT 9"/>
    <property type="match status" value="1"/>
</dbReference>
<evidence type="ECO:0000259" key="3">
    <source>
        <dbReference type="Pfam" id="PF08626"/>
    </source>
</evidence>
<dbReference type="InterPro" id="IPR058563">
    <property type="entry name" value="Trs120_TRAPPC9_N"/>
</dbReference>
<dbReference type="PANTHER" id="PTHR21512">
    <property type="entry name" value="TRAFFICKING PROTEIN PARTICLE COMPLEX SUBUNIT 9"/>
    <property type="match status" value="1"/>
</dbReference>
<dbReference type="Pfam" id="PF08626">
    <property type="entry name" value="TRAPPC9-Trs120"/>
    <property type="match status" value="1"/>
</dbReference>
<evidence type="ECO:0000259" key="4">
    <source>
        <dbReference type="Pfam" id="PF26251"/>
    </source>
</evidence>
<name>A0A2N1JEG7_9BASI</name>
<dbReference type="EMBL" id="KZ454988">
    <property type="protein sequence ID" value="PKI84935.1"/>
    <property type="molecule type" value="Genomic_DNA"/>
</dbReference>
<feature type="domain" description="Trs120/TRAPPC9 TPR region" evidence="4">
    <location>
        <begin position="424"/>
        <end position="733"/>
    </location>
</feature>
<evidence type="ECO:0000259" key="6">
    <source>
        <dbReference type="Pfam" id="PF26282"/>
    </source>
</evidence>
<comment type="subcellular location">
    <subcellularLocation>
        <location evidence="1">Golgi apparatus</location>
    </subcellularLocation>
</comment>
<evidence type="ECO:0000256" key="2">
    <source>
        <dbReference type="ARBA" id="ARBA00023034"/>
    </source>
</evidence>
<evidence type="ECO:0000313" key="9">
    <source>
        <dbReference type="Proteomes" id="UP000232875"/>
    </source>
</evidence>
<evidence type="ECO:0000259" key="5">
    <source>
        <dbReference type="Pfam" id="PF26254"/>
    </source>
</evidence>
<dbReference type="Pfam" id="PF26251">
    <property type="entry name" value="TPR_TRAPPC9-Trs120"/>
    <property type="match status" value="1"/>
</dbReference>
<feature type="domain" description="Trs120/TRAPPC9 fourth Ig-like" evidence="7">
    <location>
        <begin position="1266"/>
        <end position="1360"/>
    </location>
</feature>
<dbReference type="Pfam" id="PF26254">
    <property type="entry name" value="Ig_TRAPPC9-Trs120_1st"/>
    <property type="match status" value="1"/>
</dbReference>
<dbReference type="InterPro" id="IPR058564">
    <property type="entry name" value="TPR_TRAPPC9_Trs120"/>
</dbReference>
<dbReference type="Pfam" id="PF26280">
    <property type="entry name" value="Ig_TRAPPC9-Trs120_2nd"/>
    <property type="match status" value="1"/>
</dbReference>
<evidence type="ECO:0000259" key="7">
    <source>
        <dbReference type="Pfam" id="PF26283"/>
    </source>
</evidence>
<dbReference type="Pfam" id="PF26283">
    <property type="entry name" value="Ig_TRAPPC9-Trs120_4th"/>
    <property type="match status" value="1"/>
</dbReference>
<evidence type="ECO:0000256" key="1">
    <source>
        <dbReference type="ARBA" id="ARBA00004555"/>
    </source>
</evidence>
<proteinExistence type="predicted"/>
<feature type="domain" description="Trs120/TRAPPC9 first Ig-like" evidence="5">
    <location>
        <begin position="752"/>
        <end position="903"/>
    </location>
</feature>
<organism evidence="8 9">
    <name type="scientific">Malassezia vespertilionis</name>
    <dbReference type="NCBI Taxonomy" id="2020962"/>
    <lineage>
        <taxon>Eukaryota</taxon>
        <taxon>Fungi</taxon>
        <taxon>Dikarya</taxon>
        <taxon>Basidiomycota</taxon>
        <taxon>Ustilaginomycotina</taxon>
        <taxon>Malasseziomycetes</taxon>
        <taxon>Malasseziales</taxon>
        <taxon>Malasseziaceae</taxon>
        <taxon>Malassezia</taxon>
    </lineage>
</organism>
<feature type="domain" description="Trs120/TRAPPC9 N-terminal" evidence="3">
    <location>
        <begin position="14"/>
        <end position="360"/>
    </location>
</feature>
<gene>
    <name evidence="8" type="ORF">MVES_001254</name>
</gene>
<evidence type="ECO:0000313" key="8">
    <source>
        <dbReference type="EMBL" id="PKI84935.1"/>
    </source>
</evidence>
<dbReference type="Proteomes" id="UP000232875">
    <property type="component" value="Unassembled WGS sequence"/>
</dbReference>
<reference evidence="8 9" key="1">
    <citation type="submission" date="2017-10" db="EMBL/GenBank/DDBJ databases">
        <title>A novel species of cold-tolerant Malassezia isolated from bats.</title>
        <authorList>
            <person name="Lorch J.M."/>
            <person name="Palmer J.M."/>
            <person name="Vanderwolf K.J."/>
            <person name="Schmidt K.Z."/>
            <person name="Verant M.L."/>
            <person name="Weller T.J."/>
            <person name="Blehert D.S."/>
        </authorList>
    </citation>
    <scope>NUCLEOTIDE SEQUENCE [LARGE SCALE GENOMIC DNA]</scope>
    <source>
        <strain evidence="8 9">NWHC:44797-103</strain>
    </source>
</reference>
<accession>A0A2N1JEG7</accession>
<protein>
    <recommendedName>
        <fullName evidence="10">Trs120p</fullName>
    </recommendedName>
</protein>
<dbReference type="STRING" id="2020962.A0A2N1JEG7"/>
<keyword evidence="9" id="KW-1185">Reference proteome</keyword>
<dbReference type="OrthoDB" id="27962at2759"/>
<dbReference type="GO" id="GO:0005802">
    <property type="term" value="C:trans-Golgi network"/>
    <property type="evidence" value="ECO:0007669"/>
    <property type="project" value="TreeGrafter"/>
</dbReference>
<dbReference type="InterPro" id="IPR058568">
    <property type="entry name" value="Ig_TRAPPC9_Trs120_4th"/>
</dbReference>